<dbReference type="EMBL" id="LJOW01000144">
    <property type="protein sequence ID" value="OBQ41536.1"/>
    <property type="molecule type" value="Genomic_DNA"/>
</dbReference>
<evidence type="ECO:0000313" key="1">
    <source>
        <dbReference type="EMBL" id="OBQ41536.1"/>
    </source>
</evidence>
<protein>
    <submittedName>
        <fullName evidence="1">Uncharacterized protein</fullName>
    </submittedName>
</protein>
<reference evidence="1 2" key="1">
    <citation type="submission" date="2015-09" db="EMBL/GenBank/DDBJ databases">
        <title>Aphanizomenon flos-aquae WA102.</title>
        <authorList>
            <person name="Driscoll C."/>
        </authorList>
    </citation>
    <scope>NUCLEOTIDE SEQUENCE [LARGE SCALE GENOMIC DNA]</scope>
    <source>
        <strain evidence="1">WA102</strain>
    </source>
</reference>
<organism evidence="1 2">
    <name type="scientific">Aphanizomenon flos-aquae WA102</name>
    <dbReference type="NCBI Taxonomy" id="1710896"/>
    <lineage>
        <taxon>Bacteria</taxon>
        <taxon>Bacillati</taxon>
        <taxon>Cyanobacteriota</taxon>
        <taxon>Cyanophyceae</taxon>
        <taxon>Nostocales</taxon>
        <taxon>Aphanizomenonaceae</taxon>
        <taxon>Aphanizomenon</taxon>
    </lineage>
</organism>
<sequence length="88" mass="10183">MSQNSFYLNNGDCLDFSKKLGIKRLSLNLQSQQQPNIHQRTPQKEMPNIILFTECGYTQHDKTGSSILWLTLKAKTLHYTKETIVQKV</sequence>
<accession>A0A1B7WWM8</accession>
<dbReference type="Proteomes" id="UP000092093">
    <property type="component" value="Unassembled WGS sequence"/>
</dbReference>
<evidence type="ECO:0000313" key="2">
    <source>
        <dbReference type="Proteomes" id="UP000092093"/>
    </source>
</evidence>
<name>A0A1B7WWM8_APHFL</name>
<proteinExistence type="predicted"/>
<gene>
    <name evidence="1" type="ORF">AN484_20725</name>
</gene>
<comment type="caution">
    <text evidence="1">The sequence shown here is derived from an EMBL/GenBank/DDBJ whole genome shotgun (WGS) entry which is preliminary data.</text>
</comment>
<dbReference type="AlphaFoldDB" id="A0A1B7WWM8"/>